<dbReference type="AlphaFoldDB" id="A0A9P6DYL6"/>
<keyword evidence="2" id="KW-0575">Peroxidase</keyword>
<evidence type="ECO:0000256" key="7">
    <source>
        <dbReference type="ARBA" id="ARBA00025795"/>
    </source>
</evidence>
<reference evidence="9" key="1">
    <citation type="journal article" date="2020" name="Nat. Commun.">
        <title>Large-scale genome sequencing of mycorrhizal fungi provides insights into the early evolution of symbiotic traits.</title>
        <authorList>
            <person name="Miyauchi S."/>
            <person name="Kiss E."/>
            <person name="Kuo A."/>
            <person name="Drula E."/>
            <person name="Kohler A."/>
            <person name="Sanchez-Garcia M."/>
            <person name="Morin E."/>
            <person name="Andreopoulos B."/>
            <person name="Barry K.W."/>
            <person name="Bonito G."/>
            <person name="Buee M."/>
            <person name="Carver A."/>
            <person name="Chen C."/>
            <person name="Cichocki N."/>
            <person name="Clum A."/>
            <person name="Culley D."/>
            <person name="Crous P.W."/>
            <person name="Fauchery L."/>
            <person name="Girlanda M."/>
            <person name="Hayes R.D."/>
            <person name="Keri Z."/>
            <person name="LaButti K."/>
            <person name="Lipzen A."/>
            <person name="Lombard V."/>
            <person name="Magnuson J."/>
            <person name="Maillard F."/>
            <person name="Murat C."/>
            <person name="Nolan M."/>
            <person name="Ohm R.A."/>
            <person name="Pangilinan J."/>
            <person name="Pereira M.F."/>
            <person name="Perotto S."/>
            <person name="Peter M."/>
            <person name="Pfister S."/>
            <person name="Riley R."/>
            <person name="Sitrit Y."/>
            <person name="Stielow J.B."/>
            <person name="Szollosi G."/>
            <person name="Zifcakova L."/>
            <person name="Stursova M."/>
            <person name="Spatafora J.W."/>
            <person name="Tedersoo L."/>
            <person name="Vaario L.M."/>
            <person name="Yamada A."/>
            <person name="Yan M."/>
            <person name="Wang P."/>
            <person name="Xu J."/>
            <person name="Bruns T."/>
            <person name="Baldrian P."/>
            <person name="Vilgalys R."/>
            <person name="Dunand C."/>
            <person name="Henrissat B."/>
            <person name="Grigoriev I.V."/>
            <person name="Hibbett D."/>
            <person name="Nagy L.G."/>
            <person name="Martin F.M."/>
        </authorList>
    </citation>
    <scope>NUCLEOTIDE SEQUENCE</scope>
    <source>
        <strain evidence="9">UP504</strain>
    </source>
</reference>
<evidence type="ECO:0000259" key="8">
    <source>
        <dbReference type="PROSITE" id="PS51405"/>
    </source>
</evidence>
<dbReference type="InterPro" id="IPR000028">
    <property type="entry name" value="Chloroperoxidase"/>
</dbReference>
<dbReference type="PANTHER" id="PTHR33577">
    <property type="entry name" value="STERIGMATOCYSTIN BIOSYNTHESIS PEROXIDASE STCC-RELATED"/>
    <property type="match status" value="1"/>
</dbReference>
<proteinExistence type="inferred from homology"/>
<evidence type="ECO:0000313" key="10">
    <source>
        <dbReference type="Proteomes" id="UP000886523"/>
    </source>
</evidence>
<dbReference type="Proteomes" id="UP000886523">
    <property type="component" value="Unassembled WGS sequence"/>
</dbReference>
<dbReference type="EMBL" id="MU128943">
    <property type="protein sequence ID" value="KAF9516099.1"/>
    <property type="molecule type" value="Genomic_DNA"/>
</dbReference>
<organism evidence="9 10">
    <name type="scientific">Hydnum rufescens UP504</name>
    <dbReference type="NCBI Taxonomy" id="1448309"/>
    <lineage>
        <taxon>Eukaryota</taxon>
        <taxon>Fungi</taxon>
        <taxon>Dikarya</taxon>
        <taxon>Basidiomycota</taxon>
        <taxon>Agaricomycotina</taxon>
        <taxon>Agaricomycetes</taxon>
        <taxon>Cantharellales</taxon>
        <taxon>Hydnaceae</taxon>
        <taxon>Hydnum</taxon>
    </lineage>
</organism>
<evidence type="ECO:0000313" key="9">
    <source>
        <dbReference type="EMBL" id="KAF9516099.1"/>
    </source>
</evidence>
<comment type="similarity">
    <text evidence="7">Belongs to the chloroperoxidase family.</text>
</comment>
<evidence type="ECO:0000256" key="6">
    <source>
        <dbReference type="ARBA" id="ARBA00023004"/>
    </source>
</evidence>
<feature type="domain" description="Heme haloperoxidase family profile" evidence="8">
    <location>
        <begin position="77"/>
        <end position="286"/>
    </location>
</feature>
<comment type="caution">
    <text evidence="9">The sequence shown here is derived from an EMBL/GenBank/DDBJ whole genome shotgun (WGS) entry which is preliminary data.</text>
</comment>
<dbReference type="Pfam" id="PF01328">
    <property type="entry name" value="Peroxidase_2"/>
    <property type="match status" value="1"/>
</dbReference>
<dbReference type="GO" id="GO:0046872">
    <property type="term" value="F:metal ion binding"/>
    <property type="evidence" value="ECO:0007669"/>
    <property type="project" value="UniProtKB-KW"/>
</dbReference>
<keyword evidence="6" id="KW-0408">Iron</keyword>
<dbReference type="Gene3D" id="1.10.489.10">
    <property type="entry name" value="Chloroperoxidase-like"/>
    <property type="match status" value="1"/>
</dbReference>
<evidence type="ECO:0000256" key="1">
    <source>
        <dbReference type="ARBA" id="ARBA00001970"/>
    </source>
</evidence>
<keyword evidence="4" id="KW-0479">Metal-binding</keyword>
<keyword evidence="10" id="KW-1185">Reference proteome</keyword>
<dbReference type="OrthoDB" id="407298at2759"/>
<evidence type="ECO:0000256" key="5">
    <source>
        <dbReference type="ARBA" id="ARBA00023002"/>
    </source>
</evidence>
<dbReference type="InterPro" id="IPR036851">
    <property type="entry name" value="Chloroperoxidase-like_sf"/>
</dbReference>
<protein>
    <recommendedName>
        <fullName evidence="8">Heme haloperoxidase family profile domain-containing protein</fullName>
    </recommendedName>
</protein>
<name>A0A9P6DYL6_9AGAM</name>
<gene>
    <name evidence="9" type="ORF">BS47DRAFT_1327600</name>
</gene>
<evidence type="ECO:0000256" key="3">
    <source>
        <dbReference type="ARBA" id="ARBA00022617"/>
    </source>
</evidence>
<dbReference type="SUPFAM" id="SSF47571">
    <property type="entry name" value="Cloroperoxidase"/>
    <property type="match status" value="1"/>
</dbReference>
<accession>A0A9P6DYL6</accession>
<comment type="cofactor">
    <cofactor evidence="1">
        <name>heme b</name>
        <dbReference type="ChEBI" id="CHEBI:60344"/>
    </cofactor>
</comment>
<dbReference type="GO" id="GO:0004601">
    <property type="term" value="F:peroxidase activity"/>
    <property type="evidence" value="ECO:0007669"/>
    <property type="project" value="UniProtKB-KW"/>
</dbReference>
<evidence type="ECO:0000256" key="4">
    <source>
        <dbReference type="ARBA" id="ARBA00022723"/>
    </source>
</evidence>
<evidence type="ECO:0000256" key="2">
    <source>
        <dbReference type="ARBA" id="ARBA00022559"/>
    </source>
</evidence>
<dbReference type="PANTHER" id="PTHR33577:SF18">
    <property type="entry name" value="HEME HALOPEROXIDASE FAMILY PROFILE DOMAIN-CONTAINING PROTEIN"/>
    <property type="match status" value="1"/>
</dbReference>
<keyword evidence="3" id="KW-0349">Heme</keyword>
<sequence>MTIPLFEKLILSFKIVVWSAVKLPPLIISGLLKAPIGLAAFLSLGLWDVSLFLINMFTPPLAKETVVKQGKPGYRGIWPAFVAPDEKNDSRSPCPGLNAMANHGILPHDGRNISMKVLRSALEDTFNFSPSLTRNTTDSLVRLYGRDTIDLGDLCGHNIVEHDASFIRHDAYFQPNQALPARDLIHKLLASASGPATEDHPKGQITPSDLSRFFSLRIAQSKRDNPVFSLSLIHTFFGASNASLLYEALGGDVATCSTVLLEERFPEGFETSMRGRMGFTMLEFHLRSAEIALGITNMKL</sequence>
<keyword evidence="5" id="KW-0560">Oxidoreductase</keyword>
<dbReference type="PROSITE" id="PS51405">
    <property type="entry name" value="HEME_HALOPEROXIDASE"/>
    <property type="match status" value="1"/>
</dbReference>